<dbReference type="InterPro" id="IPR022742">
    <property type="entry name" value="Hydrolase_4"/>
</dbReference>
<dbReference type="InterPro" id="IPR029058">
    <property type="entry name" value="AB_hydrolase_fold"/>
</dbReference>
<gene>
    <name evidence="1" type="ORF">B7C51_18665</name>
</gene>
<keyword evidence="1" id="KW-0378">Hydrolase</keyword>
<dbReference type="GeneID" id="64218162"/>
<name>A0A1U9YJU2_9BACL</name>
<dbReference type="Pfam" id="PF12146">
    <property type="entry name" value="Hydrolase_4"/>
    <property type="match status" value="1"/>
</dbReference>
<dbReference type="SUPFAM" id="SSF53474">
    <property type="entry name" value="alpha/beta-Hydrolases"/>
    <property type="match status" value="1"/>
</dbReference>
<organism evidence="1 2">
    <name type="scientific">Paenibacillus larvae subsp. pulvifaciens</name>
    <dbReference type="NCBI Taxonomy" id="1477"/>
    <lineage>
        <taxon>Bacteria</taxon>
        <taxon>Bacillati</taxon>
        <taxon>Bacillota</taxon>
        <taxon>Bacilli</taxon>
        <taxon>Bacillales</taxon>
        <taxon>Paenibacillaceae</taxon>
        <taxon>Paenibacillus</taxon>
    </lineage>
</organism>
<dbReference type="Gene3D" id="3.40.50.1820">
    <property type="entry name" value="alpha/beta hydrolase"/>
    <property type="match status" value="1"/>
</dbReference>
<sequence length="307" mass="35094">MIEQTWKLQDPEQISIHVYTWQPLEQVPIRGVVQIAHGMTETAKRYERFAASLAKEGYIVYANDHRGHGLTAKHPDELGYVGEDGFNWMVRNMGQLSEEIKRRHPGLPLFLFAHSMGSFLAQKYIYTFSRHIDGVILSGSNGPRGIELALGIAVTRTIMSIKGKKHRSKWVDSLAFGGFNKAFEPTKTPFDWLSRDEEEVEKYIADPYCGNLSTVSFYHDFFRLLRDIHKTESMSKIPKDLPIFVLAGEQDPVGNMGKGIQKLMKTYSRLGLQAESKLYPGARHEILNELNRDEVTIDVIDWLNRHT</sequence>
<dbReference type="PANTHER" id="PTHR11614">
    <property type="entry name" value="PHOSPHOLIPASE-RELATED"/>
    <property type="match status" value="1"/>
</dbReference>
<dbReference type="AlphaFoldDB" id="A0A1U9YJU2"/>
<protein>
    <submittedName>
        <fullName evidence="1">Alpha/beta hydrolase</fullName>
    </submittedName>
</protein>
<dbReference type="InterPro" id="IPR051044">
    <property type="entry name" value="MAG_DAG_Lipase"/>
</dbReference>
<proteinExistence type="predicted"/>
<evidence type="ECO:0000313" key="1">
    <source>
        <dbReference type="EMBL" id="ARF69402.1"/>
    </source>
</evidence>
<dbReference type="GO" id="GO:0016787">
    <property type="term" value="F:hydrolase activity"/>
    <property type="evidence" value="ECO:0007669"/>
    <property type="project" value="UniProtKB-KW"/>
</dbReference>
<accession>A0A1U9YJU2</accession>
<dbReference type="RefSeq" id="WP_077997118.1">
    <property type="nucleotide sequence ID" value="NZ_CP019794.1"/>
</dbReference>
<dbReference type="Proteomes" id="UP000192727">
    <property type="component" value="Chromosome"/>
</dbReference>
<reference evidence="1 2" key="1">
    <citation type="submission" date="2017-03" db="EMBL/GenBank/DDBJ databases">
        <title>Paenibacillus larvae genome sequencing.</title>
        <authorList>
            <person name="Dingman D.W."/>
        </authorList>
    </citation>
    <scope>NUCLEOTIDE SEQUENCE [LARGE SCALE GENOMIC DNA]</scope>
    <source>
        <strain evidence="1 2">SAG 10367</strain>
    </source>
</reference>
<dbReference type="EMBL" id="CP020557">
    <property type="protein sequence ID" value="ARF69402.1"/>
    <property type="molecule type" value="Genomic_DNA"/>
</dbReference>
<evidence type="ECO:0000313" key="2">
    <source>
        <dbReference type="Proteomes" id="UP000192727"/>
    </source>
</evidence>